<accession>A0A1M6X4I4</accession>
<dbReference type="Proteomes" id="UP000184263">
    <property type="component" value="Unassembled WGS sequence"/>
</dbReference>
<proteinExistence type="predicted"/>
<dbReference type="PANTHER" id="PTHR12956:SF17">
    <property type="entry name" value="OS01G0749100 PROTEIN"/>
    <property type="match status" value="1"/>
</dbReference>
<dbReference type="PANTHER" id="PTHR12956">
    <property type="entry name" value="ALKALINE CERAMIDASE-RELATED"/>
    <property type="match status" value="1"/>
</dbReference>
<evidence type="ECO:0000313" key="2">
    <source>
        <dbReference type="EMBL" id="SHL00826.1"/>
    </source>
</evidence>
<dbReference type="Pfam" id="PF04765">
    <property type="entry name" value="TOD1_MUCI70"/>
    <property type="match status" value="1"/>
</dbReference>
<name>A0A1M6X4I4_SELRU</name>
<dbReference type="AlphaFoldDB" id="A0A1M6X4I4"/>
<reference evidence="2 3" key="1">
    <citation type="submission" date="2016-11" db="EMBL/GenBank/DDBJ databases">
        <authorList>
            <person name="Jaros S."/>
            <person name="Januszkiewicz K."/>
            <person name="Wedrychowicz H."/>
        </authorList>
    </citation>
    <scope>NUCLEOTIDE SEQUENCE [LARGE SCALE GENOMIC DNA]</scope>
    <source>
        <strain evidence="2 3">HD4</strain>
    </source>
</reference>
<evidence type="ECO:0000313" key="3">
    <source>
        <dbReference type="Proteomes" id="UP000184263"/>
    </source>
</evidence>
<dbReference type="InterPro" id="IPR006852">
    <property type="entry name" value="TOD1_MUCI70"/>
</dbReference>
<organism evidence="2 3">
    <name type="scientific">Selenomonas ruminantium</name>
    <dbReference type="NCBI Taxonomy" id="971"/>
    <lineage>
        <taxon>Bacteria</taxon>
        <taxon>Bacillati</taxon>
        <taxon>Bacillota</taxon>
        <taxon>Negativicutes</taxon>
        <taxon>Selenomonadales</taxon>
        <taxon>Selenomonadaceae</taxon>
        <taxon>Selenomonas</taxon>
    </lineage>
</organism>
<dbReference type="EMBL" id="FRBC01000031">
    <property type="protein sequence ID" value="SHL00826.1"/>
    <property type="molecule type" value="Genomic_DNA"/>
</dbReference>
<feature type="domain" description="TOD1/MUCI70 glycosyltransferase-like" evidence="1">
    <location>
        <begin position="147"/>
        <end position="282"/>
    </location>
</feature>
<sequence>MNKIYEEDSISKQLYLLNKEKCLLASYLTSGYNSKLLRLTRLVNKIISELHLRFRPSLFDKKISEISEYVGLDSCVYSGELPKVIVYTCITGKYDNFSEPLYKSPNCHYVAITDNQVDKQSNWEIISIDRYADCIPAGLNNLQINRWIKMHPHLLFPEYDYSIYVDGNVTIVTDIMPIILRQHMGNKFLGIHLHYCREKIKSEANALLSCGKVNYKSKKKMMEQIESYYKKGYDDSVKLLEATIIVRKHNNERCIKIMEDWWTEFISGIQRDQLSLPYVLWNNDVCMNDIYLLGDNEYANPRFFIVNHLNNKR</sequence>
<gene>
    <name evidence="2" type="ORF">SAMN05216582_13127</name>
</gene>
<dbReference type="InterPro" id="IPR048354">
    <property type="entry name" value="TOD1_MUCI70_glycTrfase_dom"/>
</dbReference>
<protein>
    <recommendedName>
        <fullName evidence="1">TOD1/MUCI70 glycosyltransferase-like domain-containing protein</fullName>
    </recommendedName>
</protein>
<evidence type="ECO:0000259" key="1">
    <source>
        <dbReference type="Pfam" id="PF04765"/>
    </source>
</evidence>